<dbReference type="GO" id="GO:0008270">
    <property type="term" value="F:zinc ion binding"/>
    <property type="evidence" value="ECO:0007669"/>
    <property type="project" value="UniProtKB-KW"/>
</dbReference>
<dbReference type="PANTHER" id="PTHR15135">
    <property type="entry name" value="STAC"/>
    <property type="match status" value="1"/>
</dbReference>
<keyword evidence="7" id="KW-0472">Membrane</keyword>
<dbReference type="GO" id="GO:1903078">
    <property type="term" value="P:positive regulation of protein localization to plasma membrane"/>
    <property type="evidence" value="ECO:0007669"/>
    <property type="project" value="TreeGrafter"/>
</dbReference>
<dbReference type="GO" id="GO:0005737">
    <property type="term" value="C:cytoplasm"/>
    <property type="evidence" value="ECO:0007669"/>
    <property type="project" value="UniProtKB-SubCell"/>
</dbReference>
<name>A0A915J9Q6_ROMCU</name>
<dbReference type="Proteomes" id="UP000887565">
    <property type="component" value="Unplaced"/>
</dbReference>
<evidence type="ECO:0000259" key="8">
    <source>
        <dbReference type="Pfam" id="PF26085"/>
    </source>
</evidence>
<evidence type="ECO:0000256" key="7">
    <source>
        <dbReference type="ARBA" id="ARBA00023136"/>
    </source>
</evidence>
<evidence type="ECO:0000256" key="6">
    <source>
        <dbReference type="ARBA" id="ARBA00022771"/>
    </source>
</evidence>
<evidence type="ECO:0000313" key="10">
    <source>
        <dbReference type="WBParaSite" id="nRc.2.0.1.t22495-RA"/>
    </source>
</evidence>
<keyword evidence="4" id="KW-0963">Cytoplasm</keyword>
<proteinExistence type="predicted"/>
<evidence type="ECO:0000313" key="9">
    <source>
        <dbReference type="Proteomes" id="UP000887565"/>
    </source>
</evidence>
<keyword evidence="6" id="KW-0862">Zinc</keyword>
<organism evidence="9 10">
    <name type="scientific">Romanomermis culicivorax</name>
    <name type="common">Nematode worm</name>
    <dbReference type="NCBI Taxonomy" id="13658"/>
    <lineage>
        <taxon>Eukaryota</taxon>
        <taxon>Metazoa</taxon>
        <taxon>Ecdysozoa</taxon>
        <taxon>Nematoda</taxon>
        <taxon>Enoplea</taxon>
        <taxon>Dorylaimia</taxon>
        <taxon>Mermithida</taxon>
        <taxon>Mermithoidea</taxon>
        <taxon>Mermithidae</taxon>
        <taxon>Romanomermis</taxon>
    </lineage>
</organism>
<dbReference type="Pfam" id="PF26085">
    <property type="entry name" value="SH3_20"/>
    <property type="match status" value="1"/>
</dbReference>
<dbReference type="WBParaSite" id="nRc.2.0.1.t22495-RA">
    <property type="protein sequence ID" value="nRc.2.0.1.t22495-RA"/>
    <property type="gene ID" value="nRc.2.0.1.g22495"/>
</dbReference>
<accession>A0A915J9Q6</accession>
<dbReference type="SUPFAM" id="SSF50044">
    <property type="entry name" value="SH3-domain"/>
    <property type="match status" value="1"/>
</dbReference>
<keyword evidence="6" id="KW-0479">Metal-binding</keyword>
<comment type="subcellular location">
    <subcellularLocation>
        <location evidence="1">Cell membrane</location>
    </subcellularLocation>
    <subcellularLocation>
        <location evidence="2">Cytoplasm</location>
    </subcellularLocation>
</comment>
<dbReference type="AlphaFoldDB" id="A0A915J9Q6"/>
<keyword evidence="5" id="KW-0677">Repeat</keyword>
<keyword evidence="3" id="KW-1003">Cell membrane</keyword>
<dbReference type="GO" id="GO:0003009">
    <property type="term" value="P:skeletal muscle contraction"/>
    <property type="evidence" value="ECO:0007669"/>
    <property type="project" value="TreeGrafter"/>
</dbReference>
<dbReference type="InterPro" id="IPR039688">
    <property type="entry name" value="STAC1/2/3"/>
</dbReference>
<sequence length="126" mass="14223">YSSKNVVVVPNRHAYRVPPCKYNSFESDDTVQSSNSASPCPSSVCGSTLMLPSNSYAVTHDYYAKFQDEIDLRVGERVLVVDTSDPDWWQIVFAQVDEIIGEGLITVRTERDHRVNCPLKHLMSLE</sequence>
<dbReference type="InterPro" id="IPR036028">
    <property type="entry name" value="SH3-like_dom_sf"/>
</dbReference>
<keyword evidence="6" id="KW-0863">Zinc-finger</keyword>
<dbReference type="Gene3D" id="2.30.30.40">
    <property type="entry name" value="SH3 Domains"/>
    <property type="match status" value="1"/>
</dbReference>
<reference evidence="10" key="1">
    <citation type="submission" date="2022-11" db="UniProtKB">
        <authorList>
            <consortium name="WormBaseParasite"/>
        </authorList>
    </citation>
    <scope>IDENTIFICATION</scope>
</reference>
<evidence type="ECO:0000256" key="3">
    <source>
        <dbReference type="ARBA" id="ARBA00022475"/>
    </source>
</evidence>
<dbReference type="PANTHER" id="PTHR15135:SF7">
    <property type="entry name" value="STAC-LIKE, ISOFORM J"/>
    <property type="match status" value="1"/>
</dbReference>
<evidence type="ECO:0000256" key="2">
    <source>
        <dbReference type="ARBA" id="ARBA00004496"/>
    </source>
</evidence>
<evidence type="ECO:0000256" key="5">
    <source>
        <dbReference type="ARBA" id="ARBA00022737"/>
    </source>
</evidence>
<protein>
    <submittedName>
        <fullName evidence="10">SH3 domain-containing protein</fullName>
    </submittedName>
</protein>
<keyword evidence="9" id="KW-1185">Reference proteome</keyword>
<evidence type="ECO:0000256" key="1">
    <source>
        <dbReference type="ARBA" id="ARBA00004236"/>
    </source>
</evidence>
<dbReference type="InterPro" id="IPR059031">
    <property type="entry name" value="SH3_20"/>
</dbReference>
<feature type="domain" description="STAC3-related SH3" evidence="8">
    <location>
        <begin position="90"/>
        <end position="124"/>
    </location>
</feature>
<dbReference type="GO" id="GO:0005886">
    <property type="term" value="C:plasma membrane"/>
    <property type="evidence" value="ECO:0007669"/>
    <property type="project" value="UniProtKB-SubCell"/>
</dbReference>
<evidence type="ECO:0000256" key="4">
    <source>
        <dbReference type="ARBA" id="ARBA00022490"/>
    </source>
</evidence>